<dbReference type="PANTHER" id="PTHR24282:SF234">
    <property type="entry name" value="CYTOCHROME P450-RELATED"/>
    <property type="match status" value="1"/>
</dbReference>
<keyword evidence="8" id="KW-0560">Oxidoreductase</keyword>
<evidence type="ECO:0000256" key="4">
    <source>
        <dbReference type="ARBA" id="ARBA00022617"/>
    </source>
</evidence>
<dbReference type="InterPro" id="IPR002402">
    <property type="entry name" value="Cyt_P450_E_grp-II"/>
</dbReference>
<feature type="transmembrane region" description="Helical" evidence="12">
    <location>
        <begin position="6"/>
        <end position="30"/>
    </location>
</feature>
<evidence type="ECO:0000256" key="12">
    <source>
        <dbReference type="SAM" id="Phobius"/>
    </source>
</evidence>
<dbReference type="Proteomes" id="UP001206925">
    <property type="component" value="Unassembled WGS sequence"/>
</dbReference>
<accession>A0AAD5GBE2</accession>
<name>A0AAD5GBE2_AMBAR</name>
<evidence type="ECO:0000256" key="9">
    <source>
        <dbReference type="ARBA" id="ARBA00023004"/>
    </source>
</evidence>
<feature type="non-terminal residue" evidence="13">
    <location>
        <position position="254"/>
    </location>
</feature>
<keyword evidence="4" id="KW-0349">Heme</keyword>
<protein>
    <submittedName>
        <fullName evidence="13">Uncharacterized protein</fullName>
    </submittedName>
</protein>
<dbReference type="AlphaFoldDB" id="A0AAD5GBE2"/>
<dbReference type="GO" id="GO:0016020">
    <property type="term" value="C:membrane"/>
    <property type="evidence" value="ECO:0007669"/>
    <property type="project" value="UniProtKB-SubCell"/>
</dbReference>
<evidence type="ECO:0000256" key="11">
    <source>
        <dbReference type="ARBA" id="ARBA00023136"/>
    </source>
</evidence>
<dbReference type="GO" id="GO:0020037">
    <property type="term" value="F:heme binding"/>
    <property type="evidence" value="ECO:0007669"/>
    <property type="project" value="InterPro"/>
</dbReference>
<evidence type="ECO:0000256" key="1">
    <source>
        <dbReference type="ARBA" id="ARBA00001971"/>
    </source>
</evidence>
<proteinExistence type="inferred from homology"/>
<dbReference type="InterPro" id="IPR050665">
    <property type="entry name" value="Cytochrome_P450_Monooxygen"/>
</dbReference>
<evidence type="ECO:0000256" key="2">
    <source>
        <dbReference type="ARBA" id="ARBA00004370"/>
    </source>
</evidence>
<keyword evidence="5 12" id="KW-0812">Transmembrane</keyword>
<evidence type="ECO:0000256" key="7">
    <source>
        <dbReference type="ARBA" id="ARBA00022989"/>
    </source>
</evidence>
<evidence type="ECO:0000256" key="3">
    <source>
        <dbReference type="ARBA" id="ARBA00010617"/>
    </source>
</evidence>
<comment type="cofactor">
    <cofactor evidence="1">
        <name>heme</name>
        <dbReference type="ChEBI" id="CHEBI:30413"/>
    </cofactor>
</comment>
<keyword evidence="7 12" id="KW-1133">Transmembrane helix</keyword>
<dbReference type="PANTHER" id="PTHR24282">
    <property type="entry name" value="CYTOCHROME P450 FAMILY MEMBER"/>
    <property type="match status" value="1"/>
</dbReference>
<reference evidence="13" key="1">
    <citation type="submission" date="2022-06" db="EMBL/GenBank/DDBJ databases">
        <title>Uncovering the hologenomic basis of an extraordinary plant invasion.</title>
        <authorList>
            <person name="Bieker V.C."/>
            <person name="Martin M.D."/>
            <person name="Gilbert T."/>
            <person name="Hodgins K."/>
            <person name="Battlay P."/>
            <person name="Petersen B."/>
            <person name="Wilson J."/>
        </authorList>
    </citation>
    <scope>NUCLEOTIDE SEQUENCE</scope>
    <source>
        <strain evidence="13">AA19_3_7</strain>
        <tissue evidence="13">Leaf</tissue>
    </source>
</reference>
<comment type="similarity">
    <text evidence="3">Belongs to the cytochrome P450 family.</text>
</comment>
<evidence type="ECO:0000256" key="10">
    <source>
        <dbReference type="ARBA" id="ARBA00023033"/>
    </source>
</evidence>
<evidence type="ECO:0000256" key="5">
    <source>
        <dbReference type="ARBA" id="ARBA00022692"/>
    </source>
</evidence>
<organism evidence="13 14">
    <name type="scientific">Ambrosia artemisiifolia</name>
    <name type="common">Common ragweed</name>
    <dbReference type="NCBI Taxonomy" id="4212"/>
    <lineage>
        <taxon>Eukaryota</taxon>
        <taxon>Viridiplantae</taxon>
        <taxon>Streptophyta</taxon>
        <taxon>Embryophyta</taxon>
        <taxon>Tracheophyta</taxon>
        <taxon>Spermatophyta</taxon>
        <taxon>Magnoliopsida</taxon>
        <taxon>eudicotyledons</taxon>
        <taxon>Gunneridae</taxon>
        <taxon>Pentapetalae</taxon>
        <taxon>asterids</taxon>
        <taxon>campanulids</taxon>
        <taxon>Asterales</taxon>
        <taxon>Asteraceae</taxon>
        <taxon>Asteroideae</taxon>
        <taxon>Heliantheae alliance</taxon>
        <taxon>Heliantheae</taxon>
        <taxon>Ambrosia</taxon>
    </lineage>
</organism>
<keyword evidence="10" id="KW-0503">Monooxygenase</keyword>
<dbReference type="InterPro" id="IPR001128">
    <property type="entry name" value="Cyt_P450"/>
</dbReference>
<comment type="subcellular location">
    <subcellularLocation>
        <location evidence="2">Membrane</location>
    </subcellularLocation>
</comment>
<dbReference type="EMBL" id="JAMZMK010009861">
    <property type="protein sequence ID" value="KAI7733993.1"/>
    <property type="molecule type" value="Genomic_DNA"/>
</dbReference>
<keyword evidence="6" id="KW-0479">Metal-binding</keyword>
<comment type="caution">
    <text evidence="13">The sequence shown here is derived from an EMBL/GenBank/DDBJ whole genome shotgun (WGS) entry which is preliminary data.</text>
</comment>
<gene>
    <name evidence="13" type="ORF">M8C21_014331</name>
</gene>
<keyword evidence="14" id="KW-1185">Reference proteome</keyword>
<evidence type="ECO:0000256" key="6">
    <source>
        <dbReference type="ARBA" id="ARBA00022723"/>
    </source>
</evidence>
<dbReference type="Pfam" id="PF00067">
    <property type="entry name" value="p450"/>
    <property type="match status" value="1"/>
</dbReference>
<evidence type="ECO:0000313" key="14">
    <source>
        <dbReference type="Proteomes" id="UP001206925"/>
    </source>
</evidence>
<evidence type="ECO:0000313" key="13">
    <source>
        <dbReference type="EMBL" id="KAI7733993.1"/>
    </source>
</evidence>
<dbReference type="SUPFAM" id="SSF48264">
    <property type="entry name" value="Cytochrome P450"/>
    <property type="match status" value="1"/>
</dbReference>
<dbReference type="PRINTS" id="PR00464">
    <property type="entry name" value="EP450II"/>
</dbReference>
<dbReference type="GO" id="GO:0016705">
    <property type="term" value="F:oxidoreductase activity, acting on paired donors, with incorporation or reduction of molecular oxygen"/>
    <property type="evidence" value="ECO:0007669"/>
    <property type="project" value="InterPro"/>
</dbReference>
<keyword evidence="9" id="KW-0408">Iron</keyword>
<dbReference type="Gene3D" id="1.10.630.10">
    <property type="entry name" value="Cytochrome P450"/>
    <property type="match status" value="1"/>
</dbReference>
<sequence>MEITTTVFCVLGVVAIFLFSIWRISNWLWFKPKKIEKFLKDQGLKGTPYRFMYGDLKEMAQMTSEAKSKPMNLSHDIVPRVMPFFHKSFTTLGKNCFTWIGTKPMVRGGNPLLKLLVKGLFDAEGEQWVKHRKIIKPAFQLEKLKYMVPAFYASCSDMIEKWEKVVNTESSCEVDVWPYIQNFSSDVISRTAFGSSFEEGRKIFELQREQSQLTGKVLTSVYIPGSRFLPTKTNKRMKEINRQVRDSIKSIIDK</sequence>
<keyword evidence="11 12" id="KW-0472">Membrane</keyword>
<evidence type="ECO:0000256" key="8">
    <source>
        <dbReference type="ARBA" id="ARBA00023002"/>
    </source>
</evidence>
<dbReference type="InterPro" id="IPR036396">
    <property type="entry name" value="Cyt_P450_sf"/>
</dbReference>
<dbReference type="GO" id="GO:0005506">
    <property type="term" value="F:iron ion binding"/>
    <property type="evidence" value="ECO:0007669"/>
    <property type="project" value="InterPro"/>
</dbReference>
<dbReference type="GO" id="GO:0004497">
    <property type="term" value="F:monooxygenase activity"/>
    <property type="evidence" value="ECO:0007669"/>
    <property type="project" value="UniProtKB-KW"/>
</dbReference>